<dbReference type="InterPro" id="IPR019575">
    <property type="entry name" value="Nuop51_4Fe4S-bd"/>
</dbReference>
<dbReference type="PANTHER" id="PTHR43578">
    <property type="entry name" value="NADH-QUINONE OXIDOREDUCTASE SUBUNIT F"/>
    <property type="match status" value="1"/>
</dbReference>
<keyword evidence="8" id="KW-1185">Reference proteome</keyword>
<dbReference type="PANTHER" id="PTHR43578:SF3">
    <property type="entry name" value="NADH-QUINONE OXIDOREDUCTASE SUBUNIT F"/>
    <property type="match status" value="1"/>
</dbReference>
<dbReference type="CDD" id="cd02980">
    <property type="entry name" value="TRX_Fd_family"/>
    <property type="match status" value="1"/>
</dbReference>
<dbReference type="InterPro" id="IPR001949">
    <property type="entry name" value="NADH-UbQ_OxRdtase_51kDa_CS"/>
</dbReference>
<keyword evidence="5" id="KW-0411">Iron-sulfur</keyword>
<dbReference type="Gene3D" id="1.20.1440.230">
    <property type="entry name" value="NADH-ubiquinone oxidoreductase 51kDa subunit, iron-sulphur binding domain"/>
    <property type="match status" value="1"/>
</dbReference>
<dbReference type="Pfam" id="PF14691">
    <property type="entry name" value="Fer4_20"/>
    <property type="match status" value="1"/>
</dbReference>
<dbReference type="GO" id="GO:0046872">
    <property type="term" value="F:metal ion binding"/>
    <property type="evidence" value="ECO:0007669"/>
    <property type="project" value="UniProtKB-KW"/>
</dbReference>
<dbReference type="EMBL" id="GG693887">
    <property type="protein sequence ID" value="EES51706.1"/>
    <property type="molecule type" value="Genomic_DNA"/>
</dbReference>
<evidence type="ECO:0000256" key="2">
    <source>
        <dbReference type="ARBA" id="ARBA00022485"/>
    </source>
</evidence>
<gene>
    <name evidence="7" type="ORF">UBAL3_95680142</name>
</gene>
<dbReference type="FunFam" id="3.40.50.11540:FF:000001">
    <property type="entry name" value="NADH dehydrogenase [ubiquinone] flavoprotein 1, mitochondrial"/>
    <property type="match status" value="1"/>
</dbReference>
<dbReference type="Proteomes" id="UP000009374">
    <property type="component" value="Unassembled WGS sequence"/>
</dbReference>
<name>C6I0Q1_9BACT</name>
<dbReference type="Pfam" id="PF01512">
    <property type="entry name" value="Complex1_51K"/>
    <property type="match status" value="1"/>
</dbReference>
<dbReference type="AlphaFoldDB" id="C6I0Q1"/>
<dbReference type="FunFam" id="1.20.1440.230:FF:000001">
    <property type="entry name" value="Mitochondrial NADH dehydrogenase flavoprotein 1"/>
    <property type="match status" value="1"/>
</dbReference>
<evidence type="ECO:0000259" key="6">
    <source>
        <dbReference type="SMART" id="SM00928"/>
    </source>
</evidence>
<dbReference type="InterPro" id="IPR037207">
    <property type="entry name" value="Nuop51_4Fe4S-bd_sf"/>
</dbReference>
<dbReference type="PROSITE" id="PS00645">
    <property type="entry name" value="COMPLEX1_51K_2"/>
    <property type="match status" value="1"/>
</dbReference>
<sequence>MDKTSSIYIGMATCGLASGAKKIHDEVLRVVAKKHYPVTVHPTGCVGMCHNEPLLDVQVAGRSRVTYTQVTPESVEGILKAHFEDQTVFSEHLFGQEEIEGHSLYEGVPNFDDTDYFRKQNKIVSRRCGVIDPSSIDDYLATNGYKALEKVLGGMTPEQVIEVVTISGLRGRGGAGFPTGLKWKFTLQSQGDEKYVVCNADEGDPGAFMDRSVLEGDPHSVLEGMTIAAFAIGHAKKGYIYCRAEYPHAIKLLNRAIGQARERGYLGNNILGTSLSFDIEVKEGAGAYVCGEETALLASLMGDRGMPWPKPPFPAQSGVWGKPTVINNVETLANIPHILLGGGEWYASFGTEKTKGTKTFALTGKIKRTGLIEVNAGTTLKEIVYEIAGGMSGTKKFKAAQLGGPSGGCIPGSLIETPIDFESLISAGAIMGSGGIIVLDEANCIVDTAKYFMTFTKDESCGECTPCRDGTKVMLDMIERISEGRGEMKDLDDLVNLSTYVKANSLCGLGQAAPNPVLSTIRYFRAEYEDHIKRKKCVSQSCKEIVYSPCQHECPVGIDIPRYITQIFRGEFKEALDTIRERLPFPGIISRTCYRPCEGPCRRGDLDEPIAINGLKRFAYDWEYNQGIRPHYTPAADLDKKIAVIGSGPAGLTCAFYLGRMGYKVTVFEQYSQIGGMLAVGIPAYRLPRELLNWELGIFEGLPVTFKTNTALGRDFSLEDLFQEGYDAAFVGIGAHKPQKMGVKGEEHPVVQNGIEFLRKALLNEPVTVGKRLAVIGGGNVAIDVARSAIRLGAEKVTVFYRRTREEMPAHEFEVQEAEHEGIEFRFLLAPVEIRDRTNDDGTTETVIDFQVNTLSREFDNSGRRKPMAVKGQIESVPVDTVVAAIGQTMDTSVFEKNGITFHKWGTVKVDPDTLMSESRPAVFAGGDAMTGPMDVIHSIRDGEQCAVFIDRYLKGNPDRNYPFHFPKVDNDAFVLGEAHRVPMPALPLPARQGFAEVETGFTVSEAWIESTRCIRCELEGRVNPSERIGNQEDPESPVFIHFNTVTGFEHRAAQPLSS</sequence>
<proteinExistence type="inferred from homology"/>
<dbReference type="Gene3D" id="3.10.20.600">
    <property type="match status" value="1"/>
</dbReference>
<evidence type="ECO:0000256" key="4">
    <source>
        <dbReference type="ARBA" id="ARBA00023004"/>
    </source>
</evidence>
<dbReference type="InterPro" id="IPR023753">
    <property type="entry name" value="FAD/NAD-binding_dom"/>
</dbReference>
<dbReference type="SUPFAM" id="SSF142019">
    <property type="entry name" value="Nqo1 FMN-binding domain-like"/>
    <property type="match status" value="1"/>
</dbReference>
<dbReference type="InterPro" id="IPR037225">
    <property type="entry name" value="Nuo51_FMN-bd_sf"/>
</dbReference>
<dbReference type="Gene3D" id="3.40.30.10">
    <property type="entry name" value="Glutaredoxin"/>
    <property type="match status" value="1"/>
</dbReference>
<comment type="similarity">
    <text evidence="1">Belongs to the complex I 51 kDa subunit family.</text>
</comment>
<dbReference type="GO" id="GO:0010181">
    <property type="term" value="F:FMN binding"/>
    <property type="evidence" value="ECO:0007669"/>
    <property type="project" value="InterPro"/>
</dbReference>
<organism evidence="7 8">
    <name type="scientific">Leptospirillum ferrodiazotrophum</name>
    <dbReference type="NCBI Taxonomy" id="412449"/>
    <lineage>
        <taxon>Bacteria</taxon>
        <taxon>Pseudomonadati</taxon>
        <taxon>Nitrospirota</taxon>
        <taxon>Nitrospiria</taxon>
        <taxon>Nitrospirales</taxon>
        <taxon>Nitrospiraceae</taxon>
        <taxon>Leptospirillum</taxon>
    </lineage>
</organism>
<dbReference type="GO" id="GO:0008137">
    <property type="term" value="F:NADH dehydrogenase (ubiquinone) activity"/>
    <property type="evidence" value="ECO:0007669"/>
    <property type="project" value="InterPro"/>
</dbReference>
<dbReference type="Pfam" id="PF10589">
    <property type="entry name" value="NADH_4Fe-4S"/>
    <property type="match status" value="1"/>
</dbReference>
<dbReference type="GO" id="GO:0016491">
    <property type="term" value="F:oxidoreductase activity"/>
    <property type="evidence" value="ECO:0007669"/>
    <property type="project" value="InterPro"/>
</dbReference>
<evidence type="ECO:0000313" key="8">
    <source>
        <dbReference type="Proteomes" id="UP000009374"/>
    </source>
</evidence>
<dbReference type="Gene3D" id="3.40.50.11540">
    <property type="entry name" value="NADH-ubiquinone oxidoreductase 51kDa subunit"/>
    <property type="match status" value="1"/>
</dbReference>
<dbReference type="InterPro" id="IPR028261">
    <property type="entry name" value="DPD_II"/>
</dbReference>
<feature type="domain" description="NADH-ubiquinone oxidoreductase 51kDa subunit iron-sulphur binding" evidence="6">
    <location>
        <begin position="446"/>
        <end position="491"/>
    </location>
</feature>
<evidence type="ECO:0000256" key="1">
    <source>
        <dbReference type="ARBA" id="ARBA00007523"/>
    </source>
</evidence>
<dbReference type="GO" id="GO:0051539">
    <property type="term" value="F:4 iron, 4 sulfur cluster binding"/>
    <property type="evidence" value="ECO:0007669"/>
    <property type="project" value="UniProtKB-KW"/>
</dbReference>
<dbReference type="SUPFAM" id="SSF140490">
    <property type="entry name" value="Nqo1C-terminal domain-like"/>
    <property type="match status" value="1"/>
</dbReference>
<evidence type="ECO:0000256" key="3">
    <source>
        <dbReference type="ARBA" id="ARBA00022723"/>
    </source>
</evidence>
<dbReference type="Gene3D" id="3.50.50.60">
    <property type="entry name" value="FAD/NAD(P)-binding domain"/>
    <property type="match status" value="2"/>
</dbReference>
<reference evidence="7 8" key="1">
    <citation type="journal article" date="2009" name="Appl. Environ. Microbiol.">
        <title>Community genomic and proteomic analyses of chemoautotrophic iron-oxidizing "Leptospirillum rubarum" (Group II) and "Leptospirillum ferrodiazotrophum" (Group III) bacteria in acid mine drainage biofilms.</title>
        <authorList>
            <person name="Goltsman D.S."/>
            <person name="Denef V.J."/>
            <person name="Singer S.W."/>
            <person name="VerBerkmoes N.C."/>
            <person name="Lefsrud M."/>
            <person name="Mueller R.S."/>
            <person name="Dick G.J."/>
            <person name="Sun C.L."/>
            <person name="Wheeler K.E."/>
            <person name="Zemla A."/>
            <person name="Baker B.J."/>
            <person name="Hauser L."/>
            <person name="Land M."/>
            <person name="Shah M.B."/>
            <person name="Thelen M.P."/>
            <person name="Hettich R.L."/>
            <person name="Banfield J.F."/>
        </authorList>
    </citation>
    <scope>NUCLEOTIDE SEQUENCE [LARGE SCALE GENOMIC DNA]</scope>
</reference>
<keyword evidence="3" id="KW-0479">Metal-binding</keyword>
<keyword evidence="4" id="KW-0408">Iron</keyword>
<dbReference type="SUPFAM" id="SSF142984">
    <property type="entry name" value="Nqo1 middle domain-like"/>
    <property type="match status" value="1"/>
</dbReference>
<dbReference type="InterPro" id="IPR036249">
    <property type="entry name" value="Thioredoxin-like_sf"/>
</dbReference>
<dbReference type="InterPro" id="IPR011538">
    <property type="entry name" value="Nuo51_FMN-bd"/>
</dbReference>
<dbReference type="PRINTS" id="PR00419">
    <property type="entry name" value="ADXRDTASE"/>
</dbReference>
<evidence type="ECO:0000256" key="5">
    <source>
        <dbReference type="ARBA" id="ARBA00023014"/>
    </source>
</evidence>
<dbReference type="InterPro" id="IPR036188">
    <property type="entry name" value="FAD/NAD-bd_sf"/>
</dbReference>
<dbReference type="SMART" id="SM00928">
    <property type="entry name" value="NADH_4Fe-4S"/>
    <property type="match status" value="1"/>
</dbReference>
<accession>C6I0Q1</accession>
<protein>
    <submittedName>
        <fullName evidence="7">NADH dehydrogenase, subunit F</fullName>
    </submittedName>
</protein>
<dbReference type="Gene3D" id="6.10.250.1450">
    <property type="match status" value="1"/>
</dbReference>
<dbReference type="SUPFAM" id="SSF46548">
    <property type="entry name" value="alpha-helical ferredoxin"/>
    <property type="match status" value="1"/>
</dbReference>
<evidence type="ECO:0000313" key="7">
    <source>
        <dbReference type="EMBL" id="EES51706.1"/>
    </source>
</evidence>
<keyword evidence="2" id="KW-0004">4Fe-4S</keyword>
<dbReference type="SUPFAM" id="SSF51971">
    <property type="entry name" value="Nucleotide-binding domain"/>
    <property type="match status" value="1"/>
</dbReference>
<dbReference type="Pfam" id="PF07992">
    <property type="entry name" value="Pyr_redox_2"/>
    <property type="match status" value="1"/>
</dbReference>
<dbReference type="SUPFAM" id="SSF52833">
    <property type="entry name" value="Thioredoxin-like"/>
    <property type="match status" value="1"/>
</dbReference>